<dbReference type="Proteomes" id="UP001595839">
    <property type="component" value="Unassembled WGS sequence"/>
</dbReference>
<evidence type="ECO:0000256" key="1">
    <source>
        <dbReference type="ARBA" id="ARBA00023172"/>
    </source>
</evidence>
<organism evidence="2 3">
    <name type="scientific">Streptomyces vulcanius</name>
    <dbReference type="NCBI Taxonomy" id="1441876"/>
    <lineage>
        <taxon>Bacteria</taxon>
        <taxon>Bacillati</taxon>
        <taxon>Actinomycetota</taxon>
        <taxon>Actinomycetes</taxon>
        <taxon>Kitasatosporales</taxon>
        <taxon>Streptomycetaceae</taxon>
        <taxon>Streptomyces</taxon>
    </lineage>
</organism>
<dbReference type="InterPro" id="IPR011010">
    <property type="entry name" value="DNA_brk_join_enz"/>
</dbReference>
<accession>A0ABV9B8A1</accession>
<dbReference type="InterPro" id="IPR013762">
    <property type="entry name" value="Integrase-like_cat_sf"/>
</dbReference>
<dbReference type="EMBL" id="JBHSFK010000084">
    <property type="protein sequence ID" value="MFC4508480.1"/>
    <property type="molecule type" value="Genomic_DNA"/>
</dbReference>
<evidence type="ECO:0000313" key="3">
    <source>
        <dbReference type="Proteomes" id="UP001595839"/>
    </source>
</evidence>
<comment type="caution">
    <text evidence="2">The sequence shown here is derived from an EMBL/GenBank/DDBJ whole genome shotgun (WGS) entry which is preliminary data.</text>
</comment>
<dbReference type="RefSeq" id="WP_381187659.1">
    <property type="nucleotide sequence ID" value="NZ_JBHSFK010000084.1"/>
</dbReference>
<reference evidence="3" key="1">
    <citation type="journal article" date="2019" name="Int. J. Syst. Evol. Microbiol.">
        <title>The Global Catalogue of Microorganisms (GCM) 10K type strain sequencing project: providing services to taxonomists for standard genome sequencing and annotation.</title>
        <authorList>
            <consortium name="The Broad Institute Genomics Platform"/>
            <consortium name="The Broad Institute Genome Sequencing Center for Infectious Disease"/>
            <person name="Wu L."/>
            <person name="Ma J."/>
        </authorList>
    </citation>
    <scope>NUCLEOTIDE SEQUENCE [LARGE SCALE GENOMIC DNA]</scope>
    <source>
        <strain evidence="3">CGMCC 4.7177</strain>
    </source>
</reference>
<proteinExistence type="predicted"/>
<dbReference type="SUPFAM" id="SSF56349">
    <property type="entry name" value="DNA breaking-rejoining enzymes"/>
    <property type="match status" value="1"/>
</dbReference>
<evidence type="ECO:0000313" key="2">
    <source>
        <dbReference type="EMBL" id="MFC4508480.1"/>
    </source>
</evidence>
<evidence type="ECO:0008006" key="4">
    <source>
        <dbReference type="Google" id="ProtNLM"/>
    </source>
</evidence>
<name>A0ABV9B8A1_9ACTN</name>
<protein>
    <recommendedName>
        <fullName evidence="4">Transposase</fullName>
    </recommendedName>
</protein>
<dbReference type="Gene3D" id="1.10.443.10">
    <property type="entry name" value="Intergrase catalytic core"/>
    <property type="match status" value="1"/>
</dbReference>
<gene>
    <name evidence="2" type="ORF">ACFPIH_55405</name>
</gene>
<sequence>MLVLQYGKLYRSVEVTNLLVKQIRVDTDGVWVWTEKSKTRRKGKGRWRFIRDRADLRIVTRVRA</sequence>
<keyword evidence="3" id="KW-1185">Reference proteome</keyword>
<keyword evidence="1" id="KW-0233">DNA recombination</keyword>